<dbReference type="InterPro" id="IPR050766">
    <property type="entry name" value="Bact_Lucif_Oxidored"/>
</dbReference>
<dbReference type="InterPro" id="IPR036661">
    <property type="entry name" value="Luciferase-like_sf"/>
</dbReference>
<dbReference type="GO" id="GO:0004497">
    <property type="term" value="F:monooxygenase activity"/>
    <property type="evidence" value="ECO:0007669"/>
    <property type="project" value="UniProtKB-KW"/>
</dbReference>
<keyword evidence="2" id="KW-0503">Monooxygenase</keyword>
<dbReference type="InterPro" id="IPR022290">
    <property type="entry name" value="LLM_Atu2307-like"/>
</dbReference>
<evidence type="ECO:0000313" key="4">
    <source>
        <dbReference type="EMBL" id="QLY29785.1"/>
    </source>
</evidence>
<dbReference type="GO" id="GO:0005829">
    <property type="term" value="C:cytosol"/>
    <property type="evidence" value="ECO:0007669"/>
    <property type="project" value="TreeGrafter"/>
</dbReference>
<dbReference type="AlphaFoldDB" id="A0A7D6ZNK3"/>
<keyword evidence="5" id="KW-1185">Reference proteome</keyword>
<dbReference type="Pfam" id="PF00296">
    <property type="entry name" value="Bac_luciferase"/>
    <property type="match status" value="1"/>
</dbReference>
<dbReference type="SUPFAM" id="SSF51679">
    <property type="entry name" value="Bacterial luciferase-like"/>
    <property type="match status" value="1"/>
</dbReference>
<evidence type="ECO:0000256" key="2">
    <source>
        <dbReference type="ARBA" id="ARBA00023033"/>
    </source>
</evidence>
<sequence>MELGLTTFAEVHPVGGDGPVPTAGARLRQVVEEAVATEQAGLDVYGVGEHHRKDFAASSPAVVLAAIASRTERIQLTSAVTVLSSADPVRAYQDFATLDGLSGGRAELMAGRGSFIESFPLFGYDLSDYDELFEEKLALLLKIRENEPVTWSGKFRAPLNDVVVYPRTEDRPLPVWIAVGGSPESVVRAGLLGLPLAIAIIGGQPARFKPLVDLYHRALEQGGHEKQPVAVHAHGYVAETDSQAVNDFYKPYAAAMSGIGRERGWGPMTREQFDALRSQSGSLFVGTPDYVAGKIADIRDTLGLDRFMLHTSVGTIEHEKVLNNIRLLGEKVAPQVR</sequence>
<protein>
    <submittedName>
        <fullName evidence="4">LLM class flavin-dependent oxidoreductase</fullName>
    </submittedName>
</protein>
<gene>
    <name evidence="4" type="ORF">H0264_31950</name>
</gene>
<proteinExistence type="predicted"/>
<dbReference type="Proteomes" id="UP000515512">
    <property type="component" value="Chromosome"/>
</dbReference>
<dbReference type="RefSeq" id="WP_181580989.1">
    <property type="nucleotide sequence ID" value="NZ_CP059399.1"/>
</dbReference>
<evidence type="ECO:0000313" key="5">
    <source>
        <dbReference type="Proteomes" id="UP000515512"/>
    </source>
</evidence>
<dbReference type="InterPro" id="IPR011251">
    <property type="entry name" value="Luciferase-like_dom"/>
</dbReference>
<dbReference type="NCBIfam" id="TIGR03858">
    <property type="entry name" value="LLM_2I7G"/>
    <property type="match status" value="1"/>
</dbReference>
<reference evidence="4 5" key="1">
    <citation type="submission" date="2020-07" db="EMBL/GenBank/DDBJ databases">
        <authorList>
            <person name="Zhuang K."/>
            <person name="Ran Y."/>
        </authorList>
    </citation>
    <scope>NUCLEOTIDE SEQUENCE [LARGE SCALE GENOMIC DNA]</scope>
    <source>
        <strain evidence="4 5">WCH-YHL-001</strain>
    </source>
</reference>
<dbReference type="GO" id="GO:0016705">
    <property type="term" value="F:oxidoreductase activity, acting on paired donors, with incorporation or reduction of molecular oxygen"/>
    <property type="evidence" value="ECO:0007669"/>
    <property type="project" value="InterPro"/>
</dbReference>
<name>A0A7D6ZNK3_9NOCA</name>
<accession>A0A7D6ZNK3</accession>
<keyword evidence="1" id="KW-0560">Oxidoreductase</keyword>
<organism evidence="4 5">
    <name type="scientific">Nocardia huaxiensis</name>
    <dbReference type="NCBI Taxonomy" id="2755382"/>
    <lineage>
        <taxon>Bacteria</taxon>
        <taxon>Bacillati</taxon>
        <taxon>Actinomycetota</taxon>
        <taxon>Actinomycetes</taxon>
        <taxon>Mycobacteriales</taxon>
        <taxon>Nocardiaceae</taxon>
        <taxon>Nocardia</taxon>
    </lineage>
</organism>
<dbReference type="PANTHER" id="PTHR30137:SF8">
    <property type="entry name" value="BLR5498 PROTEIN"/>
    <property type="match status" value="1"/>
</dbReference>
<dbReference type="Gene3D" id="3.20.20.30">
    <property type="entry name" value="Luciferase-like domain"/>
    <property type="match status" value="1"/>
</dbReference>
<dbReference type="PANTHER" id="PTHR30137">
    <property type="entry name" value="LUCIFERASE-LIKE MONOOXYGENASE"/>
    <property type="match status" value="1"/>
</dbReference>
<feature type="domain" description="Luciferase-like" evidence="3">
    <location>
        <begin position="2"/>
        <end position="302"/>
    </location>
</feature>
<dbReference type="KEGG" id="nhu:H0264_31950"/>
<evidence type="ECO:0000256" key="1">
    <source>
        <dbReference type="ARBA" id="ARBA00023002"/>
    </source>
</evidence>
<dbReference type="EMBL" id="CP059399">
    <property type="protein sequence ID" value="QLY29785.1"/>
    <property type="molecule type" value="Genomic_DNA"/>
</dbReference>
<evidence type="ECO:0000259" key="3">
    <source>
        <dbReference type="Pfam" id="PF00296"/>
    </source>
</evidence>